<sequence length="243" mass="26716">MFLKYHRFLLSGTFYSLSSFPLRAFTILHCFMSAVHKISHPVVNAELSKLRLSGTTPKEFREGIHHIAFVLGLEASKDLEEETFNGQTPIAPFKGTTIKPRIGLTPILRAGLGMTDALLTLFPSAPVYHLGIFREKVTLQPVEYYSKLPAQPPVDMVYLLDPLIATGGTAIAALTMILDWGIPVDKIKLLCVLASQEGLQNVQVQYPGVEIWVAGIDETLTQDGLISPGLGDTGDRLFNTLRP</sequence>
<name>A0ABQ8Q1X3_9AGAR</name>
<dbReference type="NCBIfam" id="NF001097">
    <property type="entry name" value="PRK00129.1"/>
    <property type="match status" value="1"/>
</dbReference>
<evidence type="ECO:0000256" key="2">
    <source>
        <dbReference type="ARBA" id="ARBA00005180"/>
    </source>
</evidence>
<evidence type="ECO:0000256" key="9">
    <source>
        <dbReference type="ARBA" id="ARBA00023134"/>
    </source>
</evidence>
<keyword evidence="9" id="KW-0342">GTP-binding</keyword>
<accession>A0ABQ8Q1X3</accession>
<dbReference type="Proteomes" id="UP001163828">
    <property type="component" value="Unassembled WGS sequence"/>
</dbReference>
<evidence type="ECO:0000256" key="6">
    <source>
        <dbReference type="ARBA" id="ARBA00022676"/>
    </source>
</evidence>
<organism evidence="11 12">
    <name type="scientific">Lentinula boryana</name>
    <dbReference type="NCBI Taxonomy" id="40481"/>
    <lineage>
        <taxon>Eukaryota</taxon>
        <taxon>Fungi</taxon>
        <taxon>Dikarya</taxon>
        <taxon>Basidiomycota</taxon>
        <taxon>Agaricomycotina</taxon>
        <taxon>Agaricomycetes</taxon>
        <taxon>Agaricomycetidae</taxon>
        <taxon>Agaricales</taxon>
        <taxon>Marasmiineae</taxon>
        <taxon>Omphalotaceae</taxon>
        <taxon>Lentinula</taxon>
    </lineage>
</organism>
<dbReference type="Gene3D" id="3.40.50.2020">
    <property type="match status" value="1"/>
</dbReference>
<dbReference type="PANTHER" id="PTHR32315:SF4">
    <property type="entry name" value="URACIL PHOSPHORIBOSYLTRANSFERASE, CHLOROPLASTIC"/>
    <property type="match status" value="1"/>
</dbReference>
<dbReference type="EMBL" id="MU790820">
    <property type="protein sequence ID" value="KAJ3992818.1"/>
    <property type="molecule type" value="Genomic_DNA"/>
</dbReference>
<evidence type="ECO:0000259" key="10">
    <source>
        <dbReference type="Pfam" id="PF14681"/>
    </source>
</evidence>
<evidence type="ECO:0000256" key="4">
    <source>
        <dbReference type="ARBA" id="ARBA00011894"/>
    </source>
</evidence>
<keyword evidence="6" id="KW-0328">Glycosyltransferase</keyword>
<proteinExistence type="inferred from homology"/>
<dbReference type="InterPro" id="IPR050054">
    <property type="entry name" value="UPRTase/APRTase"/>
</dbReference>
<dbReference type="Pfam" id="PF14681">
    <property type="entry name" value="UPRTase"/>
    <property type="match status" value="1"/>
</dbReference>
<keyword evidence="5" id="KW-0021">Allosteric enzyme</keyword>
<comment type="cofactor">
    <cofactor evidence="1">
        <name>Mg(2+)</name>
        <dbReference type="ChEBI" id="CHEBI:18420"/>
    </cofactor>
</comment>
<reference evidence="11" key="1">
    <citation type="submission" date="2022-08" db="EMBL/GenBank/DDBJ databases">
        <authorList>
            <consortium name="DOE Joint Genome Institute"/>
            <person name="Min B."/>
            <person name="Riley R."/>
            <person name="Sierra-Patev S."/>
            <person name="Naranjo-Ortiz M."/>
            <person name="Looney B."/>
            <person name="Konkel Z."/>
            <person name="Slot J.C."/>
            <person name="Sakamoto Y."/>
            <person name="Steenwyk J.L."/>
            <person name="Rokas A."/>
            <person name="Carro J."/>
            <person name="Camarero S."/>
            <person name="Ferreira P."/>
            <person name="Molpeceres G."/>
            <person name="Ruiz-Duenas F.J."/>
            <person name="Serrano A."/>
            <person name="Henrissat B."/>
            <person name="Drula E."/>
            <person name="Hughes K.W."/>
            <person name="Mata J.L."/>
            <person name="Ishikawa N.K."/>
            <person name="Vargas-Isla R."/>
            <person name="Ushijima S."/>
            <person name="Smith C.A."/>
            <person name="Ahrendt S."/>
            <person name="Andreopoulos W."/>
            <person name="He G."/>
            <person name="Labutti K."/>
            <person name="Lipzen A."/>
            <person name="Ng V."/>
            <person name="Sandor L."/>
            <person name="Barry K."/>
            <person name="Martinez A.T."/>
            <person name="Xiao Y."/>
            <person name="Gibbons J.G."/>
            <person name="Terashima K."/>
            <person name="Hibbett D.S."/>
            <person name="Grigoriev I.V."/>
        </authorList>
    </citation>
    <scope>NUCLEOTIDE SEQUENCE</scope>
    <source>
        <strain evidence="11">TFB10827</strain>
    </source>
</reference>
<dbReference type="InterPro" id="IPR029057">
    <property type="entry name" value="PRTase-like"/>
</dbReference>
<comment type="similarity">
    <text evidence="3">Belongs to the UPRTase family.</text>
</comment>
<dbReference type="CDD" id="cd06223">
    <property type="entry name" value="PRTases_typeI"/>
    <property type="match status" value="1"/>
</dbReference>
<evidence type="ECO:0000256" key="5">
    <source>
        <dbReference type="ARBA" id="ARBA00022533"/>
    </source>
</evidence>
<protein>
    <recommendedName>
        <fullName evidence="4">uracil phosphoribosyltransferase</fullName>
        <ecNumber evidence="4">2.4.2.9</ecNumber>
    </recommendedName>
</protein>
<keyword evidence="7" id="KW-0808">Transferase</keyword>
<evidence type="ECO:0000313" key="12">
    <source>
        <dbReference type="Proteomes" id="UP001163828"/>
    </source>
</evidence>
<evidence type="ECO:0000256" key="1">
    <source>
        <dbReference type="ARBA" id="ARBA00001946"/>
    </source>
</evidence>
<dbReference type="SUPFAM" id="SSF53271">
    <property type="entry name" value="PRTase-like"/>
    <property type="match status" value="1"/>
</dbReference>
<evidence type="ECO:0000256" key="3">
    <source>
        <dbReference type="ARBA" id="ARBA00009516"/>
    </source>
</evidence>
<keyword evidence="12" id="KW-1185">Reference proteome</keyword>
<keyword evidence="8" id="KW-0547">Nucleotide-binding</keyword>
<comment type="caution">
    <text evidence="11">The sequence shown here is derived from an EMBL/GenBank/DDBJ whole genome shotgun (WGS) entry which is preliminary data.</text>
</comment>
<comment type="pathway">
    <text evidence="2">Pyrimidine metabolism; UMP biosynthesis via salvage pathway; UMP from uracil: step 1/1.</text>
</comment>
<feature type="domain" description="Phosphoribosyltransferase" evidence="10">
    <location>
        <begin position="39"/>
        <end position="240"/>
    </location>
</feature>
<evidence type="ECO:0000313" key="11">
    <source>
        <dbReference type="EMBL" id="KAJ3992818.1"/>
    </source>
</evidence>
<evidence type="ECO:0000256" key="7">
    <source>
        <dbReference type="ARBA" id="ARBA00022679"/>
    </source>
</evidence>
<dbReference type="PANTHER" id="PTHR32315">
    <property type="entry name" value="ADENINE PHOSPHORIBOSYLTRANSFERASE"/>
    <property type="match status" value="1"/>
</dbReference>
<dbReference type="EC" id="2.4.2.9" evidence="4"/>
<evidence type="ECO:0000256" key="8">
    <source>
        <dbReference type="ARBA" id="ARBA00022741"/>
    </source>
</evidence>
<gene>
    <name evidence="11" type="ORF">F5050DRAFT_1786400</name>
</gene>
<dbReference type="InterPro" id="IPR000836">
    <property type="entry name" value="PRTase_dom"/>
</dbReference>